<dbReference type="PANTHER" id="PTHR20883">
    <property type="entry name" value="PHYTANOYL-COA DIOXYGENASE DOMAIN CONTAINING 1"/>
    <property type="match status" value="1"/>
</dbReference>
<dbReference type="Gene3D" id="2.60.120.620">
    <property type="entry name" value="q2cbj1_9rhob like domain"/>
    <property type="match status" value="1"/>
</dbReference>
<name>A0A3G1K0J0_9HYPO</name>
<evidence type="ECO:0000256" key="4">
    <source>
        <dbReference type="ARBA" id="ARBA00022964"/>
    </source>
</evidence>
<organism evidence="7">
    <name type="scientific">Epichloe bromicola</name>
    <dbReference type="NCBI Taxonomy" id="79588"/>
    <lineage>
        <taxon>Eukaryota</taxon>
        <taxon>Fungi</taxon>
        <taxon>Dikarya</taxon>
        <taxon>Ascomycota</taxon>
        <taxon>Pezizomycotina</taxon>
        <taxon>Sordariomycetes</taxon>
        <taxon>Hypocreomycetidae</taxon>
        <taxon>Hypocreales</taxon>
        <taxon>Clavicipitaceae</taxon>
        <taxon>Epichloe</taxon>
    </lineage>
</organism>
<evidence type="ECO:0000256" key="5">
    <source>
        <dbReference type="ARBA" id="ARBA00023002"/>
    </source>
</evidence>
<dbReference type="GO" id="GO:0046872">
    <property type="term" value="F:metal ion binding"/>
    <property type="evidence" value="ECO:0007669"/>
    <property type="project" value="UniProtKB-KW"/>
</dbReference>
<keyword evidence="4" id="KW-0223">Dioxygenase</keyword>
<evidence type="ECO:0000313" key="9">
    <source>
        <dbReference type="Proteomes" id="UP001562357"/>
    </source>
</evidence>
<dbReference type="Proteomes" id="UP001562357">
    <property type="component" value="Unassembled WGS sequence"/>
</dbReference>
<keyword evidence="9" id="KW-1185">Reference proteome</keyword>
<protein>
    <submittedName>
        <fullName evidence="7 8">Oxygenase</fullName>
    </submittedName>
</protein>
<keyword evidence="3" id="KW-0479">Metal-binding</keyword>
<dbReference type="PANTHER" id="PTHR20883:SF19">
    <property type="entry name" value="MULTIFUNCTIONAL DIOXYGENASE AUSE"/>
    <property type="match status" value="1"/>
</dbReference>
<comment type="similarity">
    <text evidence="2">Belongs to the PhyH family.</text>
</comment>
<dbReference type="AlphaFoldDB" id="A0A3G1K0J0"/>
<reference evidence="7" key="1">
    <citation type="journal article" date="2018" name="Mycologia">
        <title>Toxin-producing Epichloe bromicola strains symbiotic with the forage grass Elymus dahuricus in China.</title>
        <authorList>
            <person name="Shi C."/>
            <person name="An S."/>
            <person name="Yao Z."/>
            <person name="Young C.A."/>
            <person name="Panaccione D.G."/>
            <person name="Lee S.T."/>
            <person name="Schardl C.L."/>
            <person name="Li C."/>
        </authorList>
    </citation>
    <scope>NUCLEOTIDE SEQUENCE</scope>
    <source>
        <strain evidence="7">E7626</strain>
    </source>
</reference>
<evidence type="ECO:0000256" key="6">
    <source>
        <dbReference type="ARBA" id="ARBA00023004"/>
    </source>
</evidence>
<evidence type="ECO:0000313" key="8">
    <source>
        <dbReference type="EMBL" id="GAB0138263.1"/>
    </source>
</evidence>
<reference evidence="8" key="4">
    <citation type="submission" date="2024-06" db="EMBL/GenBank/DDBJ databases">
        <authorList>
            <consortium name="Epichloe bromicola genome sequencing consortium"/>
            <person name="Miura A."/>
            <person name="Imano S."/>
            <person name="Ashida A."/>
            <person name="Sato I."/>
            <person name="Chiba S."/>
            <person name="Tanaka A."/>
            <person name="Camagna M."/>
            <person name="Takemoto D."/>
        </authorList>
    </citation>
    <scope>NUCLEOTIDE SEQUENCE</scope>
    <source>
        <strain evidence="8">DP</strain>
    </source>
</reference>
<evidence type="ECO:0000256" key="3">
    <source>
        <dbReference type="ARBA" id="ARBA00022723"/>
    </source>
</evidence>
<evidence type="ECO:0000256" key="2">
    <source>
        <dbReference type="ARBA" id="ARBA00005830"/>
    </source>
</evidence>
<dbReference type="GO" id="GO:0051213">
    <property type="term" value="F:dioxygenase activity"/>
    <property type="evidence" value="ECO:0007669"/>
    <property type="project" value="UniProtKB-KW"/>
</dbReference>
<dbReference type="SUPFAM" id="SSF51197">
    <property type="entry name" value="Clavaminate synthase-like"/>
    <property type="match status" value="1"/>
</dbReference>
<evidence type="ECO:0000313" key="7">
    <source>
        <dbReference type="EMBL" id="ATJ44711.1"/>
    </source>
</evidence>
<sequence length="307" mass="33952">MTVQSKPQAQVQRFSHTSDRAAVHKALTDDGVAIIEGFLSPEQVAKLNADVDPPLFALRKAEKPANQSAASIWMADLHPAHVQRVHNLVGFSKVFRHEILNHELMHDVCRLAFKESGDYWLGYGAVIENSPGTQEQIWHRDQPDYALLKAGPGTAEGMLNFFTALTDFTPETGMTQYIWGSHKRVELGEPDAEHPVVFTKLKAGDTAVLSGKIVHRGSANATPDIFRRALALMIIPAIMTPFDATCHLSRHMVETMTPLAQRMVGRRSVVIPPPHTVGAALGIWCLNMREVGEQMGLKSNQPDKEEE</sequence>
<reference evidence="8" key="3">
    <citation type="submission" date="2024-06" db="EMBL/GenBank/DDBJ databases">
        <title>Draft Genome Sequences of Epichloe bromicola Strains Isolated from Elymus ciliaris.</title>
        <authorList>
            <person name="Miura A."/>
            <person name="Imano S."/>
            <person name="Ashida A."/>
            <person name="Sato I."/>
            <person name="Chiba S."/>
            <person name="Tanaka A."/>
            <person name="Camagna M."/>
            <person name="Takemoto D."/>
        </authorList>
    </citation>
    <scope>NUCLEOTIDE SEQUENCE</scope>
    <source>
        <strain evidence="8">DP</strain>
    </source>
</reference>
<dbReference type="EMBL" id="BAAFGZ010000385">
    <property type="protein sequence ID" value="GAB0138263.1"/>
    <property type="molecule type" value="Genomic_DNA"/>
</dbReference>
<keyword evidence="5" id="KW-0560">Oxidoreductase</keyword>
<keyword evidence="6" id="KW-0408">Iron</keyword>
<proteinExistence type="inferred from homology"/>
<gene>
    <name evidence="7" type="primary">easH</name>
    <name evidence="8" type="synonym">g6500</name>
    <name evidence="8" type="ORF">EsDP_00006500</name>
</gene>
<evidence type="ECO:0000256" key="1">
    <source>
        <dbReference type="ARBA" id="ARBA00001962"/>
    </source>
</evidence>
<reference evidence="9" key="2">
    <citation type="submission" date="2024-06" db="EMBL/GenBank/DDBJ databases">
        <title>Draft Genome Sequences of Epichloe bromicola Strains Isolated from Elymus ciliaris.</title>
        <authorList>
            <consortium name="Epichloe bromicola genome sequencing consortium"/>
            <person name="Miura A."/>
            <person name="Imano S."/>
            <person name="Ashida A."/>
            <person name="Sato I."/>
            <person name="Chiba S."/>
            <person name="Tanaka A."/>
            <person name="Camagna M."/>
            <person name="Takemoto D."/>
        </authorList>
    </citation>
    <scope>NUCLEOTIDE SEQUENCE [LARGE SCALE GENOMIC DNA]</scope>
    <source>
        <strain evidence="9">DP</strain>
    </source>
</reference>
<dbReference type="Pfam" id="PF05721">
    <property type="entry name" value="PhyH"/>
    <property type="match status" value="1"/>
</dbReference>
<dbReference type="InterPro" id="IPR008775">
    <property type="entry name" value="Phytyl_CoA_dOase-like"/>
</dbReference>
<dbReference type="EMBL" id="MF838703">
    <property type="protein sequence ID" value="ATJ44711.1"/>
    <property type="molecule type" value="Genomic_DNA"/>
</dbReference>
<accession>A0A3G1K0J0</accession>
<comment type="cofactor">
    <cofactor evidence="1">
        <name>Fe cation</name>
        <dbReference type="ChEBI" id="CHEBI:24875"/>
    </cofactor>
</comment>